<dbReference type="AlphaFoldDB" id="A0A2T2YHM7"/>
<dbReference type="Proteomes" id="UP000240357">
    <property type="component" value="Unassembled WGS sequence"/>
</dbReference>
<proteinExistence type="predicted"/>
<dbReference type="CDD" id="cd13964">
    <property type="entry name" value="PT_UbiA_1"/>
    <property type="match status" value="1"/>
</dbReference>
<feature type="transmembrane region" description="Helical" evidence="6">
    <location>
        <begin position="202"/>
        <end position="222"/>
    </location>
</feature>
<dbReference type="PANTHER" id="PTHR42723">
    <property type="entry name" value="CHLOROPHYLL SYNTHASE"/>
    <property type="match status" value="1"/>
</dbReference>
<organism evidence="7 8">
    <name type="scientific">Adhaeribacter arboris</name>
    <dbReference type="NCBI Taxonomy" id="2072846"/>
    <lineage>
        <taxon>Bacteria</taxon>
        <taxon>Pseudomonadati</taxon>
        <taxon>Bacteroidota</taxon>
        <taxon>Cytophagia</taxon>
        <taxon>Cytophagales</taxon>
        <taxon>Hymenobacteraceae</taxon>
        <taxon>Adhaeribacter</taxon>
    </lineage>
</organism>
<dbReference type="OrthoDB" id="2908954at2"/>
<reference evidence="7 8" key="1">
    <citation type="submission" date="2018-03" db="EMBL/GenBank/DDBJ databases">
        <title>Adhaeribacter sp. HMF7605 Genome sequencing and assembly.</title>
        <authorList>
            <person name="Kang H."/>
            <person name="Kang J."/>
            <person name="Cha I."/>
            <person name="Kim H."/>
            <person name="Joh K."/>
        </authorList>
    </citation>
    <scope>NUCLEOTIDE SEQUENCE [LARGE SCALE GENOMIC DNA]</scope>
    <source>
        <strain evidence="7 8">HMF7605</strain>
    </source>
</reference>
<feature type="transmembrane region" description="Helical" evidence="6">
    <location>
        <begin position="260"/>
        <end position="277"/>
    </location>
</feature>
<keyword evidence="8" id="KW-1185">Reference proteome</keyword>
<keyword evidence="2" id="KW-1003">Cell membrane</keyword>
<feature type="transmembrane region" description="Helical" evidence="6">
    <location>
        <begin position="94"/>
        <end position="115"/>
    </location>
</feature>
<dbReference type="InterPro" id="IPR000537">
    <property type="entry name" value="UbiA_prenyltransferase"/>
</dbReference>
<evidence type="ECO:0000313" key="7">
    <source>
        <dbReference type="EMBL" id="PSR55015.1"/>
    </source>
</evidence>
<dbReference type="InterPro" id="IPR050475">
    <property type="entry name" value="Prenyltransferase_related"/>
</dbReference>
<dbReference type="EMBL" id="PYFT01000001">
    <property type="protein sequence ID" value="PSR55015.1"/>
    <property type="molecule type" value="Genomic_DNA"/>
</dbReference>
<dbReference type="NCBIfam" id="NF035940">
    <property type="entry name" value="prenyl_rel_EboC"/>
    <property type="match status" value="1"/>
</dbReference>
<evidence type="ECO:0000313" key="8">
    <source>
        <dbReference type="Proteomes" id="UP000240357"/>
    </source>
</evidence>
<gene>
    <name evidence="7" type="ORF">AHMF7605_16635</name>
</gene>
<evidence type="ECO:0000256" key="2">
    <source>
        <dbReference type="ARBA" id="ARBA00022475"/>
    </source>
</evidence>
<dbReference type="RefSeq" id="WP_106931191.1">
    <property type="nucleotide sequence ID" value="NZ_PYFT01000001.1"/>
</dbReference>
<accession>A0A2T2YHM7</accession>
<keyword evidence="5 6" id="KW-0472">Membrane</keyword>
<name>A0A2T2YHM7_9BACT</name>
<keyword evidence="4 6" id="KW-1133">Transmembrane helix</keyword>
<evidence type="ECO:0000256" key="6">
    <source>
        <dbReference type="SAM" id="Phobius"/>
    </source>
</evidence>
<evidence type="ECO:0000256" key="1">
    <source>
        <dbReference type="ARBA" id="ARBA00004141"/>
    </source>
</evidence>
<evidence type="ECO:0000256" key="3">
    <source>
        <dbReference type="ARBA" id="ARBA00022692"/>
    </source>
</evidence>
<evidence type="ECO:0000256" key="4">
    <source>
        <dbReference type="ARBA" id="ARBA00022989"/>
    </source>
</evidence>
<keyword evidence="7" id="KW-0808">Transferase</keyword>
<dbReference type="InterPro" id="IPR044878">
    <property type="entry name" value="UbiA_sf"/>
</dbReference>
<keyword evidence="3 6" id="KW-0812">Transmembrane</keyword>
<dbReference type="PANTHER" id="PTHR42723:SF1">
    <property type="entry name" value="CHLOROPHYLL SYNTHASE, CHLOROPLASTIC"/>
    <property type="match status" value="1"/>
</dbReference>
<evidence type="ECO:0000256" key="5">
    <source>
        <dbReference type="ARBA" id="ARBA00023136"/>
    </source>
</evidence>
<feature type="transmembrane region" description="Helical" evidence="6">
    <location>
        <begin position="228"/>
        <end position="248"/>
    </location>
</feature>
<comment type="subcellular location">
    <subcellularLocation>
        <location evidence="1">Membrane</location>
        <topology evidence="1">Multi-pass membrane protein</topology>
    </subcellularLocation>
</comment>
<dbReference type="GO" id="GO:0016765">
    <property type="term" value="F:transferase activity, transferring alkyl or aryl (other than methyl) groups"/>
    <property type="evidence" value="ECO:0007669"/>
    <property type="project" value="InterPro"/>
</dbReference>
<dbReference type="Gene3D" id="1.10.357.140">
    <property type="entry name" value="UbiA prenyltransferase"/>
    <property type="match status" value="1"/>
</dbReference>
<sequence>MNKFFAHLVLMRPANIITAIADILLGFAAAGAVQQIQRASATAYGYLEHPLAVDLGWLIAATIGLYGGGVVFNDVLDADLDKIERPERPIPSGAATKTSATILGALLLLGGILAAFKVSQISGVIAAVIAGLALLYDAWGKHQGFIGPINMGACRGGNLLLGMSAIPASLEHYWFLALIPIVYIANITVISRGEVHGGSRPILRFAVALYLLVFVSIVALTFLPHFSIITALPFGLLFAYLIFPPLLKALNTLQPKEIRLAVKAGVLSLIILDATLAAGFAHWVYGLLVLLLFPLSRFLAKQFAVT</sequence>
<protein>
    <submittedName>
        <fullName evidence="7">Polyprenyltransferase</fullName>
    </submittedName>
</protein>
<feature type="transmembrane region" description="Helical" evidence="6">
    <location>
        <begin position="172"/>
        <end position="190"/>
    </location>
</feature>
<comment type="caution">
    <text evidence="7">The sequence shown here is derived from an EMBL/GenBank/DDBJ whole genome shotgun (WGS) entry which is preliminary data.</text>
</comment>
<dbReference type="GO" id="GO:0016020">
    <property type="term" value="C:membrane"/>
    <property type="evidence" value="ECO:0007669"/>
    <property type="project" value="UniProtKB-SubCell"/>
</dbReference>
<feature type="transmembrane region" description="Helical" evidence="6">
    <location>
        <begin position="55"/>
        <end position="73"/>
    </location>
</feature>
<dbReference type="Pfam" id="PF01040">
    <property type="entry name" value="UbiA"/>
    <property type="match status" value="1"/>
</dbReference>